<dbReference type="Pfam" id="PF01395">
    <property type="entry name" value="PBP_GOBP"/>
    <property type="match status" value="1"/>
</dbReference>
<evidence type="ECO:0000313" key="2">
    <source>
        <dbReference type="EMBL" id="KAB0793591.1"/>
    </source>
</evidence>
<dbReference type="InterPro" id="IPR006170">
    <property type="entry name" value="PBP/GOBP"/>
</dbReference>
<reference evidence="2 3" key="1">
    <citation type="journal article" date="2018" name="Elife">
        <title>Firefly genomes illuminate parallel origins of bioluminescence in beetles.</title>
        <authorList>
            <person name="Fallon T.R."/>
            <person name="Lower S.E."/>
            <person name="Chang C.H."/>
            <person name="Bessho-Uehara M."/>
            <person name="Martin G.J."/>
            <person name="Bewick A.J."/>
            <person name="Behringer M."/>
            <person name="Debat H.J."/>
            <person name="Wong I."/>
            <person name="Day J.C."/>
            <person name="Suvorov A."/>
            <person name="Silva C.J."/>
            <person name="Stanger-Hall K.F."/>
            <person name="Hall D.W."/>
            <person name="Schmitz R.J."/>
            <person name="Nelson D.R."/>
            <person name="Lewis S.M."/>
            <person name="Shigenobu S."/>
            <person name="Bybee S.M."/>
            <person name="Larracuente A.M."/>
            <person name="Oba Y."/>
            <person name="Weng J.K."/>
        </authorList>
    </citation>
    <scope>NUCLEOTIDE SEQUENCE [LARGE SCALE GENOMIC DNA]</scope>
    <source>
        <strain evidence="2">1611_PpyrPB1</strain>
        <tissue evidence="2">Whole body</tissue>
    </source>
</reference>
<dbReference type="InterPro" id="IPR036728">
    <property type="entry name" value="PBP_GOBP_sf"/>
</dbReference>
<accession>A0A5N4A8D7</accession>
<evidence type="ECO:0000313" key="3">
    <source>
        <dbReference type="Proteomes" id="UP000327044"/>
    </source>
</evidence>
<evidence type="ECO:0000256" key="1">
    <source>
        <dbReference type="SAM" id="SignalP"/>
    </source>
</evidence>
<protein>
    <submittedName>
        <fullName evidence="2">Uncharacterized protein</fullName>
    </submittedName>
</protein>
<dbReference type="EMBL" id="VVIM01000009">
    <property type="protein sequence ID" value="KAB0793591.1"/>
    <property type="molecule type" value="Genomic_DNA"/>
</dbReference>
<organism evidence="2 3">
    <name type="scientific">Photinus pyralis</name>
    <name type="common">Common eastern firefly</name>
    <name type="synonym">Lampyris pyralis</name>
    <dbReference type="NCBI Taxonomy" id="7054"/>
    <lineage>
        <taxon>Eukaryota</taxon>
        <taxon>Metazoa</taxon>
        <taxon>Ecdysozoa</taxon>
        <taxon>Arthropoda</taxon>
        <taxon>Hexapoda</taxon>
        <taxon>Insecta</taxon>
        <taxon>Pterygota</taxon>
        <taxon>Neoptera</taxon>
        <taxon>Endopterygota</taxon>
        <taxon>Coleoptera</taxon>
        <taxon>Polyphaga</taxon>
        <taxon>Elateriformia</taxon>
        <taxon>Elateroidea</taxon>
        <taxon>Lampyridae</taxon>
        <taxon>Lampyrinae</taxon>
        <taxon>Photinus</taxon>
    </lineage>
</organism>
<dbReference type="InParanoid" id="A0A5N4A8D7"/>
<feature type="signal peptide" evidence="1">
    <location>
        <begin position="1"/>
        <end position="16"/>
    </location>
</feature>
<name>A0A5N4A8D7_PHOPY</name>
<dbReference type="SMART" id="SM00708">
    <property type="entry name" value="PhBP"/>
    <property type="match status" value="1"/>
</dbReference>
<dbReference type="CDD" id="cd23992">
    <property type="entry name" value="PBP_GOBP"/>
    <property type="match status" value="1"/>
</dbReference>
<dbReference type="AlphaFoldDB" id="A0A5N4A8D7"/>
<dbReference type="SUPFAM" id="SSF47565">
    <property type="entry name" value="Insect pheromone/odorant-binding proteins"/>
    <property type="match status" value="1"/>
</dbReference>
<gene>
    <name evidence="2" type="ORF">PPYR_13211</name>
</gene>
<dbReference type="GO" id="GO:0005549">
    <property type="term" value="F:odorant binding"/>
    <property type="evidence" value="ECO:0007669"/>
    <property type="project" value="InterPro"/>
</dbReference>
<feature type="chain" id="PRO_5024381982" evidence="1">
    <location>
        <begin position="17"/>
        <end position="125"/>
    </location>
</feature>
<keyword evidence="1" id="KW-0732">Signal</keyword>
<dbReference type="OrthoDB" id="6601693at2759"/>
<keyword evidence="3" id="KW-1185">Reference proteome</keyword>
<sequence>MKIALIILLCFYATTSLQDSVREATVKANSKACSKELMVDTSLAKRALKSGNAGNDTTVKCFFKCVLEKDGTMTTTGELNLMPFRDRLVKATEMMDACSALKAETPCDLAFNAMTCIRNAFMSLE</sequence>
<comment type="caution">
    <text evidence="2">The sequence shown here is derived from an EMBL/GenBank/DDBJ whole genome shotgun (WGS) entry which is preliminary data.</text>
</comment>
<dbReference type="Proteomes" id="UP000327044">
    <property type="component" value="Unassembled WGS sequence"/>
</dbReference>
<dbReference type="Gene3D" id="1.10.238.20">
    <property type="entry name" value="Pheromone/general odorant binding protein domain"/>
    <property type="match status" value="1"/>
</dbReference>
<proteinExistence type="predicted"/>